<proteinExistence type="predicted"/>
<reference evidence="3 4" key="1">
    <citation type="submission" date="2023-03" db="EMBL/GenBank/DDBJ databases">
        <title>Achromobacter spanius LIG8.</title>
        <authorList>
            <person name="Shrestha S."/>
        </authorList>
    </citation>
    <scope>NUCLEOTIDE SEQUENCE [LARGE SCALE GENOMIC DNA]</scope>
    <source>
        <strain evidence="3 4">LIG8</strain>
    </source>
</reference>
<dbReference type="Proteomes" id="UP001214170">
    <property type="component" value="Chromosome"/>
</dbReference>
<evidence type="ECO:0000256" key="2">
    <source>
        <dbReference type="SAM" id="SignalP"/>
    </source>
</evidence>
<name>A0ABY8GVT6_9BURK</name>
<protein>
    <recommendedName>
        <fullName evidence="5">Lipoprotein</fullName>
    </recommendedName>
</protein>
<evidence type="ECO:0000256" key="1">
    <source>
        <dbReference type="SAM" id="MobiDB-lite"/>
    </source>
</evidence>
<evidence type="ECO:0000313" key="3">
    <source>
        <dbReference type="EMBL" id="WFP08985.1"/>
    </source>
</evidence>
<evidence type="ECO:0008006" key="5">
    <source>
        <dbReference type="Google" id="ProtNLM"/>
    </source>
</evidence>
<accession>A0ABY8GVT6</accession>
<feature type="signal peptide" evidence="2">
    <location>
        <begin position="1"/>
        <end position="24"/>
    </location>
</feature>
<feature type="compositionally biased region" description="Polar residues" evidence="1">
    <location>
        <begin position="39"/>
        <end position="64"/>
    </location>
</feature>
<keyword evidence="4" id="KW-1185">Reference proteome</keyword>
<feature type="chain" id="PRO_5047273815" description="Lipoprotein" evidence="2">
    <location>
        <begin position="25"/>
        <end position="86"/>
    </location>
</feature>
<dbReference type="EMBL" id="CP121261">
    <property type="protein sequence ID" value="WFP08985.1"/>
    <property type="molecule type" value="Genomic_DNA"/>
</dbReference>
<dbReference type="PROSITE" id="PS51257">
    <property type="entry name" value="PROKAR_LIPOPROTEIN"/>
    <property type="match status" value="1"/>
</dbReference>
<keyword evidence="2" id="KW-0732">Signal</keyword>
<evidence type="ECO:0000313" key="4">
    <source>
        <dbReference type="Proteomes" id="UP001214170"/>
    </source>
</evidence>
<dbReference type="RefSeq" id="WP_268078241.1">
    <property type="nucleotide sequence ID" value="NZ_CP106885.1"/>
</dbReference>
<feature type="region of interest" description="Disordered" evidence="1">
    <location>
        <begin position="26"/>
        <end position="66"/>
    </location>
</feature>
<gene>
    <name evidence="3" type="ORF">P8T11_03625</name>
</gene>
<organism evidence="3 4">
    <name type="scientific">Achromobacter spanius</name>
    <dbReference type="NCBI Taxonomy" id="217203"/>
    <lineage>
        <taxon>Bacteria</taxon>
        <taxon>Pseudomonadati</taxon>
        <taxon>Pseudomonadota</taxon>
        <taxon>Betaproteobacteria</taxon>
        <taxon>Burkholderiales</taxon>
        <taxon>Alcaligenaceae</taxon>
        <taxon>Achromobacter</taxon>
    </lineage>
</organism>
<sequence>MKITRLALRLALAMAACVSITACAGSQPQSTDMDYKSRPPSSAQGKTSNSGTPGSSGQRLTIQSGEGERLNLPWFIQDTQDWINSN</sequence>